<dbReference type="OrthoDB" id="680836at2"/>
<evidence type="ECO:0000313" key="1">
    <source>
        <dbReference type="EMBL" id="SFU20493.1"/>
    </source>
</evidence>
<dbReference type="AlphaFoldDB" id="A0A1I7E9I3"/>
<dbReference type="InterPro" id="IPR032546">
    <property type="entry name" value="DUF4943"/>
</dbReference>
<protein>
    <recommendedName>
        <fullName evidence="3">DUF4943 domain-containing protein</fullName>
    </recommendedName>
</protein>
<evidence type="ECO:0000313" key="2">
    <source>
        <dbReference type="Proteomes" id="UP000199673"/>
    </source>
</evidence>
<dbReference type="Pfam" id="PF16301">
    <property type="entry name" value="DUF4943"/>
    <property type="match status" value="1"/>
</dbReference>
<organism evidence="1 2">
    <name type="scientific">Algoriphagus locisalis</name>
    <dbReference type="NCBI Taxonomy" id="305507"/>
    <lineage>
        <taxon>Bacteria</taxon>
        <taxon>Pseudomonadati</taxon>
        <taxon>Bacteroidota</taxon>
        <taxon>Cytophagia</taxon>
        <taxon>Cytophagales</taxon>
        <taxon>Cyclobacteriaceae</taxon>
        <taxon>Algoriphagus</taxon>
    </lineage>
</organism>
<keyword evidence="2" id="KW-1185">Reference proteome</keyword>
<gene>
    <name evidence="1" type="ORF">SAMN04489724_0316</name>
</gene>
<proteinExistence type="predicted"/>
<dbReference type="EMBL" id="FPBF01000013">
    <property type="protein sequence ID" value="SFU20493.1"/>
    <property type="molecule type" value="Genomic_DNA"/>
</dbReference>
<dbReference type="STRING" id="305507.SAMN04489724_0316"/>
<accession>A0A1I7E9I3</accession>
<sequence>MRAIRLPISIFFLLIFLGCEDKSEPPKMDVERYVKLLKAGDYEHWELPDFNSNDIPKLLSYRNETQIISDYPINGISSAWFPECSLGMYILWTVESIRARSIGSEFLIGTFPSQNPFVKNRVNLEYLDQTTQLQQEVADSYFEWWESNKNKDFAEFDDLDPLADTEYRWH</sequence>
<name>A0A1I7E9I3_9BACT</name>
<evidence type="ECO:0008006" key="3">
    <source>
        <dbReference type="Google" id="ProtNLM"/>
    </source>
</evidence>
<dbReference type="RefSeq" id="WP_091698468.1">
    <property type="nucleotide sequence ID" value="NZ_FPBF01000013.1"/>
</dbReference>
<dbReference type="PROSITE" id="PS51257">
    <property type="entry name" value="PROKAR_LIPOPROTEIN"/>
    <property type="match status" value="1"/>
</dbReference>
<dbReference type="Proteomes" id="UP000199673">
    <property type="component" value="Unassembled WGS sequence"/>
</dbReference>
<reference evidence="2" key="1">
    <citation type="submission" date="2016-10" db="EMBL/GenBank/DDBJ databases">
        <authorList>
            <person name="Varghese N."/>
            <person name="Submissions S."/>
        </authorList>
    </citation>
    <scope>NUCLEOTIDE SEQUENCE [LARGE SCALE GENOMIC DNA]</scope>
    <source>
        <strain evidence="2">DSM 23445</strain>
    </source>
</reference>